<evidence type="ECO:0000259" key="1">
    <source>
        <dbReference type="PROSITE" id="PS50967"/>
    </source>
</evidence>
<dbReference type="Proteomes" id="UP001225316">
    <property type="component" value="Unassembled WGS sequence"/>
</dbReference>
<dbReference type="InterPro" id="IPR036397">
    <property type="entry name" value="RNaseH_sf"/>
</dbReference>
<dbReference type="Pfam" id="PF01612">
    <property type="entry name" value="DNA_pol_A_exo1"/>
    <property type="match status" value="1"/>
</dbReference>
<gene>
    <name evidence="2" type="ORF">QEH52_09975</name>
</gene>
<reference evidence="2 3" key="1">
    <citation type="submission" date="2023-04" db="EMBL/GenBank/DDBJ databases">
        <title>A novel bacteria isolated from coastal sediment.</title>
        <authorList>
            <person name="Liu X.-J."/>
            <person name="Du Z.-J."/>
        </authorList>
    </citation>
    <scope>NUCLEOTIDE SEQUENCE [LARGE SCALE GENOMIC DNA]</scope>
    <source>
        <strain evidence="2 3">SDUM461003</strain>
    </source>
</reference>
<dbReference type="InterPro" id="IPR051086">
    <property type="entry name" value="RNase_D-like"/>
</dbReference>
<dbReference type="InterPro" id="IPR010997">
    <property type="entry name" value="HRDC-like_sf"/>
</dbReference>
<protein>
    <submittedName>
        <fullName evidence="2">HRDC domain-containing protein</fullName>
    </submittedName>
</protein>
<dbReference type="PANTHER" id="PTHR47649:SF1">
    <property type="entry name" value="RIBONUCLEASE D"/>
    <property type="match status" value="1"/>
</dbReference>
<dbReference type="InterPro" id="IPR044876">
    <property type="entry name" value="HRDC_dom_sf"/>
</dbReference>
<keyword evidence="3" id="KW-1185">Reference proteome</keyword>
<comment type="caution">
    <text evidence="2">The sequence shown here is derived from an EMBL/GenBank/DDBJ whole genome shotgun (WGS) entry which is preliminary data.</text>
</comment>
<feature type="domain" description="HRDC" evidence="1">
    <location>
        <begin position="208"/>
        <end position="288"/>
    </location>
</feature>
<evidence type="ECO:0000313" key="2">
    <source>
        <dbReference type="EMBL" id="MDQ8207839.1"/>
    </source>
</evidence>
<dbReference type="SMART" id="SM00341">
    <property type="entry name" value="HRDC"/>
    <property type="match status" value="1"/>
</dbReference>
<dbReference type="SUPFAM" id="SSF47819">
    <property type="entry name" value="HRDC-like"/>
    <property type="match status" value="1"/>
</dbReference>
<dbReference type="CDD" id="cd06142">
    <property type="entry name" value="RNaseD_exo"/>
    <property type="match status" value="1"/>
</dbReference>
<dbReference type="PANTHER" id="PTHR47649">
    <property type="entry name" value="RIBONUCLEASE D"/>
    <property type="match status" value="1"/>
</dbReference>
<proteinExistence type="predicted"/>
<dbReference type="Pfam" id="PF00570">
    <property type="entry name" value="HRDC"/>
    <property type="match status" value="1"/>
</dbReference>
<accession>A0ABU1AUK8</accession>
<dbReference type="PROSITE" id="PS50967">
    <property type="entry name" value="HRDC"/>
    <property type="match status" value="1"/>
</dbReference>
<dbReference type="InterPro" id="IPR012337">
    <property type="entry name" value="RNaseH-like_sf"/>
</dbReference>
<dbReference type="RefSeq" id="WP_308950146.1">
    <property type="nucleotide sequence ID" value="NZ_JARXHW010000020.1"/>
</dbReference>
<sequence>MITTTEALADVVRRAREAGAVGVDTEFIWDRTYYPTLGLIQIGFPDGHCELIDAPAIEDWSPLAELMSDPDTVKILHDAQQDLNILHRTCGGLPKNVFDTQRSSGFVGLSSTISLSELLKTLLKVRLAKTETRSDWVARPLTDAQIKYAEDDVRYSVDLMLNIMGKAETLGRKEWILDEMKIYEDESNYSERDPDYEMPRVRGSGSLTQQQRNVLRALGAWRELKARRRNLPRGFVLSDDALVSLVKRPPNSAEEIRQMKGLSERSAERNRQYIWEAIERGRSGELPDLPNNKHIGPSPDDGYEARVDLSLASIKGMCLADQIDPALIGNRAEVTAFVLEIDNLDASRHRMLRGWRGEFCGKALQRLLQGEGSISIDSKTKLPQLS</sequence>
<dbReference type="InterPro" id="IPR002562">
    <property type="entry name" value="3'-5'_exonuclease_dom"/>
</dbReference>
<dbReference type="SUPFAM" id="SSF53098">
    <property type="entry name" value="Ribonuclease H-like"/>
    <property type="match status" value="1"/>
</dbReference>
<dbReference type="Gene3D" id="1.10.150.80">
    <property type="entry name" value="HRDC domain"/>
    <property type="match status" value="1"/>
</dbReference>
<name>A0ABU1AUK8_9BACT</name>
<organism evidence="2 3">
    <name type="scientific">Thalassobacterium maritimum</name>
    <dbReference type="NCBI Taxonomy" id="3041265"/>
    <lineage>
        <taxon>Bacteria</taxon>
        <taxon>Pseudomonadati</taxon>
        <taxon>Verrucomicrobiota</taxon>
        <taxon>Opitutia</taxon>
        <taxon>Puniceicoccales</taxon>
        <taxon>Coraliomargaritaceae</taxon>
        <taxon>Thalassobacterium</taxon>
    </lineage>
</organism>
<dbReference type="Gene3D" id="3.30.420.10">
    <property type="entry name" value="Ribonuclease H-like superfamily/Ribonuclease H"/>
    <property type="match status" value="1"/>
</dbReference>
<evidence type="ECO:0000313" key="3">
    <source>
        <dbReference type="Proteomes" id="UP001225316"/>
    </source>
</evidence>
<dbReference type="InterPro" id="IPR002121">
    <property type="entry name" value="HRDC_dom"/>
</dbReference>
<dbReference type="EMBL" id="JARXHW010000020">
    <property type="protein sequence ID" value="MDQ8207839.1"/>
    <property type="molecule type" value="Genomic_DNA"/>
</dbReference>
<dbReference type="SMART" id="SM00474">
    <property type="entry name" value="35EXOc"/>
    <property type="match status" value="1"/>
</dbReference>